<evidence type="ECO:0000256" key="1">
    <source>
        <dbReference type="SAM" id="MobiDB-lite"/>
    </source>
</evidence>
<dbReference type="PRINTS" id="PR01217">
    <property type="entry name" value="PRICHEXTENSN"/>
</dbReference>
<dbReference type="InterPro" id="IPR005182">
    <property type="entry name" value="YdbS-like_PH"/>
</dbReference>
<feature type="transmembrane region" description="Helical" evidence="2">
    <location>
        <begin position="192"/>
        <end position="212"/>
    </location>
</feature>
<dbReference type="Pfam" id="PF03703">
    <property type="entry name" value="bPH_2"/>
    <property type="match status" value="2"/>
</dbReference>
<organism evidence="4 5">
    <name type="scientific">Dactylosporangium cerinum</name>
    <dbReference type="NCBI Taxonomy" id="1434730"/>
    <lineage>
        <taxon>Bacteria</taxon>
        <taxon>Bacillati</taxon>
        <taxon>Actinomycetota</taxon>
        <taxon>Actinomycetes</taxon>
        <taxon>Micromonosporales</taxon>
        <taxon>Micromonosporaceae</taxon>
        <taxon>Dactylosporangium</taxon>
    </lineage>
</organism>
<keyword evidence="2" id="KW-0472">Membrane</keyword>
<accession>A0ABV9WEL0</accession>
<name>A0ABV9WEL0_9ACTN</name>
<dbReference type="PANTHER" id="PTHR34473:SF2">
    <property type="entry name" value="UPF0699 TRANSMEMBRANE PROTEIN YDBT"/>
    <property type="match status" value="1"/>
</dbReference>
<reference evidence="5" key="1">
    <citation type="journal article" date="2019" name="Int. J. Syst. Evol. Microbiol.">
        <title>The Global Catalogue of Microorganisms (GCM) 10K type strain sequencing project: providing services to taxonomists for standard genome sequencing and annotation.</title>
        <authorList>
            <consortium name="The Broad Institute Genomics Platform"/>
            <consortium name="The Broad Institute Genome Sequencing Center for Infectious Disease"/>
            <person name="Wu L."/>
            <person name="Ma J."/>
        </authorList>
    </citation>
    <scope>NUCLEOTIDE SEQUENCE [LARGE SCALE GENOMIC DNA]</scope>
    <source>
        <strain evidence="5">CGMCC 4.7152</strain>
    </source>
</reference>
<evidence type="ECO:0000259" key="3">
    <source>
        <dbReference type="Pfam" id="PF03703"/>
    </source>
</evidence>
<dbReference type="Proteomes" id="UP001595912">
    <property type="component" value="Unassembled WGS sequence"/>
</dbReference>
<keyword evidence="2" id="KW-1133">Transmembrane helix</keyword>
<evidence type="ECO:0000313" key="5">
    <source>
        <dbReference type="Proteomes" id="UP001595912"/>
    </source>
</evidence>
<evidence type="ECO:0000313" key="4">
    <source>
        <dbReference type="EMBL" id="MFC5005718.1"/>
    </source>
</evidence>
<dbReference type="PANTHER" id="PTHR34473">
    <property type="entry name" value="UPF0699 TRANSMEMBRANE PROTEIN YDBS"/>
    <property type="match status" value="1"/>
</dbReference>
<protein>
    <submittedName>
        <fullName evidence="4">PH domain-containing protein</fullName>
    </submittedName>
</protein>
<feature type="region of interest" description="Disordered" evidence="1">
    <location>
        <begin position="428"/>
        <end position="554"/>
    </location>
</feature>
<feature type="compositionally biased region" description="Pro residues" evidence="1">
    <location>
        <begin position="444"/>
        <end position="476"/>
    </location>
</feature>
<sequence length="554" mass="57946">MRQRLHPLTPLLKGAKLVAFAVVAISWRGLSDLGPLHWLAVMGAILVVAVLVSAVVWLVTGYEVVGRELRVHEGLISRRTRTIPLERVQAIDVVRPLLARVFGLAELRLEVIGASKTEAPLAYLTVDGAATLRSRLIGLSTGVSHAPTDDTAVAFSVDNRRLLRAQLLTPQALAVPVGLVFVTWQATLDPTWTLIGAASTITAFLGVFQVPVRRVLDEWAFTIGTDITALRIRQGLLNKRSQTVPPRRVQGLRVTWPLLWRSPGWARARIDVAGYAGNGEEQLRAGTLVPVAPSADTLAVAARFLGAAVHATVTAPPLDAAALPVAGPPRRARWLAPLAWSRIGVAVTDTVVAVREGVLTRELVAVPLVRVQSVRVTQGPLQRALDLATVHVDTAGGLHAVARHRATTDAYALADLLAARSRSARRAATHPQVFLAKPSMPQHPTGPAPTPTDPLTPAGPPTAPAAVPPPPDPRPTGPSAGPDAGPPPPEPRPTDQPTGPAAGPPAPEPRPAGPSAGPDAGPPPPDPRPAGPSAGPATTLPPPAVPPPTSRPSS</sequence>
<keyword evidence="5" id="KW-1185">Reference proteome</keyword>
<keyword evidence="2" id="KW-0812">Transmembrane</keyword>
<dbReference type="EMBL" id="JBHSIU010000085">
    <property type="protein sequence ID" value="MFC5005718.1"/>
    <property type="molecule type" value="Genomic_DNA"/>
</dbReference>
<feature type="compositionally biased region" description="Pro residues" evidence="1">
    <location>
        <begin position="539"/>
        <end position="554"/>
    </location>
</feature>
<evidence type="ECO:0000256" key="2">
    <source>
        <dbReference type="SAM" id="Phobius"/>
    </source>
</evidence>
<feature type="compositionally biased region" description="Pro residues" evidence="1">
    <location>
        <begin position="520"/>
        <end position="530"/>
    </location>
</feature>
<feature type="domain" description="YdbS-like PH" evidence="3">
    <location>
        <begin position="340"/>
        <end position="416"/>
    </location>
</feature>
<feature type="transmembrane region" description="Helical" evidence="2">
    <location>
        <begin position="12"/>
        <end position="30"/>
    </location>
</feature>
<feature type="transmembrane region" description="Helical" evidence="2">
    <location>
        <begin position="36"/>
        <end position="60"/>
    </location>
</feature>
<dbReference type="RefSeq" id="WP_380126344.1">
    <property type="nucleotide sequence ID" value="NZ_JBHSIU010000085.1"/>
</dbReference>
<comment type="caution">
    <text evidence="4">The sequence shown here is derived from an EMBL/GenBank/DDBJ whole genome shotgun (WGS) entry which is preliminary data.</text>
</comment>
<gene>
    <name evidence="4" type="ORF">ACFPIJ_48825</name>
</gene>
<proteinExistence type="predicted"/>
<feature type="compositionally biased region" description="Pro residues" evidence="1">
    <location>
        <begin position="502"/>
        <end position="512"/>
    </location>
</feature>
<feature type="domain" description="YdbS-like PH" evidence="3">
    <location>
        <begin position="57"/>
        <end position="134"/>
    </location>
</feature>